<keyword evidence="1" id="KW-0472">Membrane</keyword>
<keyword evidence="3" id="KW-1185">Reference proteome</keyword>
<accession>A0A5E4U1G8</accession>
<evidence type="ECO:0000256" key="1">
    <source>
        <dbReference type="SAM" id="Phobius"/>
    </source>
</evidence>
<dbReference type="Pfam" id="PF11755">
    <property type="entry name" value="DUF3311"/>
    <property type="match status" value="1"/>
</dbReference>
<proteinExistence type="predicted"/>
<name>A0A5E4U1G8_9BURK</name>
<dbReference type="InterPro" id="IPR021741">
    <property type="entry name" value="DUF3311"/>
</dbReference>
<dbReference type="AlphaFoldDB" id="A0A5E4U1G8"/>
<dbReference type="RefSeq" id="WP_058375371.1">
    <property type="nucleotide sequence ID" value="NZ_CABPSI010000002.1"/>
</dbReference>
<dbReference type="Proteomes" id="UP000333828">
    <property type="component" value="Unassembled WGS sequence"/>
</dbReference>
<protein>
    <submittedName>
        <fullName evidence="2">Permease</fullName>
    </submittedName>
</protein>
<evidence type="ECO:0000313" key="3">
    <source>
        <dbReference type="Proteomes" id="UP000333828"/>
    </source>
</evidence>
<gene>
    <name evidence="2" type="ORF">PIN31115_01685</name>
</gene>
<keyword evidence="1" id="KW-0812">Transmembrane</keyword>
<feature type="transmembrane region" description="Helical" evidence="1">
    <location>
        <begin position="34"/>
        <end position="56"/>
    </location>
</feature>
<evidence type="ECO:0000313" key="2">
    <source>
        <dbReference type="EMBL" id="VVD92754.1"/>
    </source>
</evidence>
<reference evidence="2 3" key="1">
    <citation type="submission" date="2019-08" db="EMBL/GenBank/DDBJ databases">
        <authorList>
            <person name="Peeters C."/>
        </authorList>
    </citation>
    <scope>NUCLEOTIDE SEQUENCE [LARGE SCALE GENOMIC DNA]</scope>
    <source>
        <strain evidence="2 3">LMG 31115</strain>
    </source>
</reference>
<organism evidence="2 3">
    <name type="scientific">Pandoraea iniqua</name>
    <dbReference type="NCBI Taxonomy" id="2508288"/>
    <lineage>
        <taxon>Bacteria</taxon>
        <taxon>Pseudomonadati</taxon>
        <taxon>Pseudomonadota</taxon>
        <taxon>Betaproteobacteria</taxon>
        <taxon>Burkholderiales</taxon>
        <taxon>Burkholderiaceae</taxon>
        <taxon>Pandoraea</taxon>
    </lineage>
</organism>
<dbReference type="EMBL" id="CABPSI010000002">
    <property type="protein sequence ID" value="VVD92754.1"/>
    <property type="molecule type" value="Genomic_DNA"/>
</dbReference>
<keyword evidence="1" id="KW-1133">Transmembrane helix</keyword>
<sequence>MRSIYLLALLPVLAVLVGPFFVNRVTPYVLGMPFLLAWLAGALVLTSIVMAIIFYADQARLASSDHGGEGA</sequence>